<organism evidence="1 2">
    <name type="scientific">Rhamnusium bicolor</name>
    <dbReference type="NCBI Taxonomy" id="1586634"/>
    <lineage>
        <taxon>Eukaryota</taxon>
        <taxon>Metazoa</taxon>
        <taxon>Ecdysozoa</taxon>
        <taxon>Arthropoda</taxon>
        <taxon>Hexapoda</taxon>
        <taxon>Insecta</taxon>
        <taxon>Pterygota</taxon>
        <taxon>Neoptera</taxon>
        <taxon>Endopterygota</taxon>
        <taxon>Coleoptera</taxon>
        <taxon>Polyphaga</taxon>
        <taxon>Cucujiformia</taxon>
        <taxon>Chrysomeloidea</taxon>
        <taxon>Cerambycidae</taxon>
        <taxon>Lepturinae</taxon>
        <taxon>Rhagiini</taxon>
        <taxon>Rhamnusium</taxon>
    </lineage>
</organism>
<dbReference type="Proteomes" id="UP001162156">
    <property type="component" value="Unassembled WGS sequence"/>
</dbReference>
<sequence length="74" mass="8471">MRKEWLDSLVKQMQITLKDLLVNCQGEKQAPDPLRYPSQILCLSDSITFTSKCEQAISSMTLPPLLAKYKVKTR</sequence>
<dbReference type="EMBL" id="JANEYF010005896">
    <property type="protein sequence ID" value="KAJ8926450.1"/>
    <property type="molecule type" value="Genomic_DNA"/>
</dbReference>
<accession>A0AAV8WJR6</accession>
<protein>
    <submittedName>
        <fullName evidence="1">Uncharacterized protein</fullName>
    </submittedName>
</protein>
<gene>
    <name evidence="1" type="ORF">NQ314_021239</name>
</gene>
<proteinExistence type="predicted"/>
<evidence type="ECO:0000313" key="2">
    <source>
        <dbReference type="Proteomes" id="UP001162156"/>
    </source>
</evidence>
<dbReference type="AlphaFoldDB" id="A0AAV8WJR6"/>
<reference evidence="1" key="1">
    <citation type="journal article" date="2023" name="Insect Mol. Biol.">
        <title>Genome sequencing provides insights into the evolution of gene families encoding plant cell wall-degrading enzymes in longhorned beetles.</title>
        <authorList>
            <person name="Shin N.R."/>
            <person name="Okamura Y."/>
            <person name="Kirsch R."/>
            <person name="Pauchet Y."/>
        </authorList>
    </citation>
    <scope>NUCLEOTIDE SEQUENCE</scope>
    <source>
        <strain evidence="1">RBIC_L_NR</strain>
    </source>
</reference>
<keyword evidence="2" id="KW-1185">Reference proteome</keyword>
<comment type="caution">
    <text evidence="1">The sequence shown here is derived from an EMBL/GenBank/DDBJ whole genome shotgun (WGS) entry which is preliminary data.</text>
</comment>
<evidence type="ECO:0000313" key="1">
    <source>
        <dbReference type="EMBL" id="KAJ8926450.1"/>
    </source>
</evidence>
<name>A0AAV8WJR6_9CUCU</name>